<name>A0ABY8Y0Q3_9PSEU</name>
<gene>
    <name evidence="5" type="primary">tsaA</name>
    <name evidence="5" type="ORF">QP939_23935</name>
</gene>
<dbReference type="CDD" id="cd09281">
    <property type="entry name" value="UPF0066"/>
    <property type="match status" value="1"/>
</dbReference>
<dbReference type="PANTHER" id="PTHR12818:SF0">
    <property type="entry name" value="TRNA (ADENINE(37)-N6)-METHYLTRANSFERASE"/>
    <property type="match status" value="1"/>
</dbReference>
<keyword evidence="1" id="KW-0949">S-adenosyl-L-methionine</keyword>
<dbReference type="RefSeq" id="WP_285459051.1">
    <property type="nucleotide sequence ID" value="NZ_CP127173.1"/>
</dbReference>
<comment type="similarity">
    <text evidence="2">Belongs to the tRNA methyltransferase O family.</text>
</comment>
<dbReference type="PROSITE" id="PS01318">
    <property type="entry name" value="TSAA_1"/>
    <property type="match status" value="1"/>
</dbReference>
<protein>
    <submittedName>
        <fullName evidence="5">tRNA (N6-threonylcarbamoyladenosine(37)-N6)-methyltransferase TrmO</fullName>
    </submittedName>
</protein>
<feature type="domain" description="TsaA-like" evidence="4">
    <location>
        <begin position="6"/>
        <end position="136"/>
    </location>
</feature>
<accession>A0ABY8Y0Q3</accession>
<evidence type="ECO:0000256" key="1">
    <source>
        <dbReference type="ARBA" id="ARBA00022691"/>
    </source>
</evidence>
<dbReference type="SUPFAM" id="SSF118196">
    <property type="entry name" value="YaeB-like"/>
    <property type="match status" value="1"/>
</dbReference>
<evidence type="ECO:0000256" key="3">
    <source>
        <dbReference type="SAM" id="MobiDB-lite"/>
    </source>
</evidence>
<proteinExistence type="inferred from homology"/>
<reference evidence="5 6" key="1">
    <citation type="submission" date="2023-06" db="EMBL/GenBank/DDBJ databases">
        <authorList>
            <person name="Oyuntsetseg B."/>
            <person name="Kim S.B."/>
        </authorList>
    </citation>
    <scope>NUCLEOTIDE SEQUENCE [LARGE SCALE GENOMIC DNA]</scope>
    <source>
        <strain evidence="5 6">2-2</strain>
    </source>
</reference>
<evidence type="ECO:0000313" key="5">
    <source>
        <dbReference type="EMBL" id="WIV61439.1"/>
    </source>
</evidence>
<dbReference type="PANTHER" id="PTHR12818">
    <property type="entry name" value="TRNA (ADENINE(37)-N6)-METHYLTRANSFERASE"/>
    <property type="match status" value="1"/>
</dbReference>
<dbReference type="Pfam" id="PF01980">
    <property type="entry name" value="TrmO_N"/>
    <property type="match status" value="1"/>
</dbReference>
<dbReference type="InterPro" id="IPR036414">
    <property type="entry name" value="YaeB_N_sf"/>
</dbReference>
<feature type="compositionally biased region" description="Basic and acidic residues" evidence="3">
    <location>
        <begin position="66"/>
        <end position="78"/>
    </location>
</feature>
<feature type="region of interest" description="Disordered" evidence="3">
    <location>
        <begin position="66"/>
        <end position="95"/>
    </location>
</feature>
<evidence type="ECO:0000256" key="2">
    <source>
        <dbReference type="ARBA" id="ARBA00033753"/>
    </source>
</evidence>
<dbReference type="PROSITE" id="PS51668">
    <property type="entry name" value="TSAA_2"/>
    <property type="match status" value="1"/>
</dbReference>
<evidence type="ECO:0000313" key="6">
    <source>
        <dbReference type="Proteomes" id="UP001227101"/>
    </source>
</evidence>
<dbReference type="NCBIfam" id="TIGR00104">
    <property type="entry name" value="tRNA_TsaA"/>
    <property type="match status" value="1"/>
</dbReference>
<dbReference type="InterPro" id="IPR023368">
    <property type="entry name" value="UPF0066_cons_site"/>
</dbReference>
<evidence type="ECO:0000259" key="4">
    <source>
        <dbReference type="PROSITE" id="PS51668"/>
    </source>
</evidence>
<organism evidence="5 6">
    <name type="scientific">Amycolatopsis nalaikhensis</name>
    <dbReference type="NCBI Taxonomy" id="715472"/>
    <lineage>
        <taxon>Bacteria</taxon>
        <taxon>Bacillati</taxon>
        <taxon>Actinomycetota</taxon>
        <taxon>Actinomycetes</taxon>
        <taxon>Pseudonocardiales</taxon>
        <taxon>Pseudonocardiaceae</taxon>
        <taxon>Amycolatopsis</taxon>
    </lineage>
</organism>
<dbReference type="Gene3D" id="2.40.30.70">
    <property type="entry name" value="YaeB-like"/>
    <property type="match status" value="1"/>
</dbReference>
<dbReference type="Proteomes" id="UP001227101">
    <property type="component" value="Chromosome"/>
</dbReference>
<dbReference type="EMBL" id="CP127173">
    <property type="protein sequence ID" value="WIV61439.1"/>
    <property type="molecule type" value="Genomic_DNA"/>
</dbReference>
<dbReference type="InterPro" id="IPR040372">
    <property type="entry name" value="YaeB-like"/>
</dbReference>
<feature type="region of interest" description="Disordered" evidence="3">
    <location>
        <begin position="1"/>
        <end position="32"/>
    </location>
</feature>
<dbReference type="InterPro" id="IPR023370">
    <property type="entry name" value="TrmO-like_N"/>
</dbReference>
<dbReference type="InterPro" id="IPR036413">
    <property type="entry name" value="YaeB-like_sf"/>
</dbReference>
<sequence>MTSYEVHPVARIESPLADRASAPRQGDEGAPPARVVFAPEFHRAAADIRPGDELVLLTWLHEADRETQAVHPRSDPARPLEGVFSTRSPDRPNPIGLHTVTVTAAEGGTLTVTGLEAIDGTPVLDVKPVLGRVVER</sequence>
<keyword evidence="6" id="KW-1185">Reference proteome</keyword>